<protein>
    <submittedName>
        <fullName evidence="2">Uncharacterized protein</fullName>
    </submittedName>
</protein>
<reference evidence="2 3" key="1">
    <citation type="journal article" date="2018" name="Sci. Rep.">
        <title>Comparative genomics provides insights into the lifestyle and reveals functional heterogeneity of dark septate endophytic fungi.</title>
        <authorList>
            <person name="Knapp D.G."/>
            <person name="Nemeth J.B."/>
            <person name="Barry K."/>
            <person name="Hainaut M."/>
            <person name="Henrissat B."/>
            <person name="Johnson J."/>
            <person name="Kuo A."/>
            <person name="Lim J.H.P."/>
            <person name="Lipzen A."/>
            <person name="Nolan M."/>
            <person name="Ohm R.A."/>
            <person name="Tamas L."/>
            <person name="Grigoriev I.V."/>
            <person name="Spatafora J.W."/>
            <person name="Nagy L.G."/>
            <person name="Kovacs G.M."/>
        </authorList>
    </citation>
    <scope>NUCLEOTIDE SEQUENCE [LARGE SCALE GENOMIC DNA]</scope>
    <source>
        <strain evidence="2 3">DSE2036</strain>
    </source>
</reference>
<gene>
    <name evidence="2" type="ORF">DM02DRAFT_35006</name>
</gene>
<sequence>MSKRDNAGEIISNKLAVAAAQQHQALFASLAGATGASIFSAPTTTEDNDDDLRDTYVDDEQFGVGAAIPKDIEDGSFTRRIPASDDKLLQQLLGKKAAKAHLARQTTKNAAKPQGNAKPQRSVAKKEESEEEEEGRASAFKSKRRKVVKGRGVNSAVEDSSDDGRRGAADANETESAALALRQGPQAKEKVVDKTAGPDGLSEDEERPKSTSKSRATKAKPGSYLDELLAGRANKKQKKKK</sequence>
<keyword evidence="3" id="KW-1185">Reference proteome</keyword>
<proteinExistence type="predicted"/>
<dbReference type="Proteomes" id="UP000244855">
    <property type="component" value="Unassembled WGS sequence"/>
</dbReference>
<evidence type="ECO:0000256" key="1">
    <source>
        <dbReference type="SAM" id="MobiDB-lite"/>
    </source>
</evidence>
<feature type="region of interest" description="Disordered" evidence="1">
    <location>
        <begin position="97"/>
        <end position="241"/>
    </location>
</feature>
<organism evidence="2 3">
    <name type="scientific">Periconia macrospinosa</name>
    <dbReference type="NCBI Taxonomy" id="97972"/>
    <lineage>
        <taxon>Eukaryota</taxon>
        <taxon>Fungi</taxon>
        <taxon>Dikarya</taxon>
        <taxon>Ascomycota</taxon>
        <taxon>Pezizomycotina</taxon>
        <taxon>Dothideomycetes</taxon>
        <taxon>Pleosporomycetidae</taxon>
        <taxon>Pleosporales</taxon>
        <taxon>Massarineae</taxon>
        <taxon>Periconiaceae</taxon>
        <taxon>Periconia</taxon>
    </lineage>
</organism>
<dbReference type="Pfam" id="PF11595">
    <property type="entry name" value="DUF3245"/>
    <property type="match status" value="1"/>
</dbReference>
<name>A0A2V1E7R8_9PLEO</name>
<evidence type="ECO:0000313" key="3">
    <source>
        <dbReference type="Proteomes" id="UP000244855"/>
    </source>
</evidence>
<dbReference type="AlphaFoldDB" id="A0A2V1E7R8"/>
<dbReference type="OrthoDB" id="3438340at2759"/>
<dbReference type="InterPro" id="IPR021641">
    <property type="entry name" value="DUF3245"/>
</dbReference>
<dbReference type="EMBL" id="KZ805310">
    <property type="protein sequence ID" value="PVI06119.1"/>
    <property type="molecule type" value="Genomic_DNA"/>
</dbReference>
<accession>A0A2V1E7R8</accession>
<evidence type="ECO:0000313" key="2">
    <source>
        <dbReference type="EMBL" id="PVI06119.1"/>
    </source>
</evidence>